<dbReference type="AlphaFoldDB" id="A0A645IZX4"/>
<name>A0A645IZX4_9ZZZZ</name>
<protein>
    <submittedName>
        <fullName evidence="1">Uncharacterized protein</fullName>
    </submittedName>
</protein>
<reference evidence="1" key="1">
    <citation type="submission" date="2019-08" db="EMBL/GenBank/DDBJ databases">
        <authorList>
            <person name="Kucharzyk K."/>
            <person name="Murdoch R.W."/>
            <person name="Higgins S."/>
            <person name="Loffler F."/>
        </authorList>
    </citation>
    <scope>NUCLEOTIDE SEQUENCE</scope>
</reference>
<comment type="caution">
    <text evidence="1">The sequence shown here is derived from an EMBL/GenBank/DDBJ whole genome shotgun (WGS) entry which is preliminary data.</text>
</comment>
<dbReference type="EMBL" id="VSSQ01121308">
    <property type="protein sequence ID" value="MPN53794.1"/>
    <property type="molecule type" value="Genomic_DNA"/>
</dbReference>
<evidence type="ECO:0000313" key="1">
    <source>
        <dbReference type="EMBL" id="MPN53794.1"/>
    </source>
</evidence>
<gene>
    <name evidence="1" type="ORF">SDC9_201460</name>
</gene>
<proteinExistence type="predicted"/>
<sequence length="148" mass="16830">MDINFQFFVFMLRLAAMNEGYGWEDVKQLESYAEKDYLRDGITVSAAERNPFVTDTRGDIGAIREAAGLPRKRQVSDRAIAEINMLSDLTGMTSFMKKIGGVELLDCRTCTSEQEKKCKNKPMPSRVDKIKTHHRFYNYGEPGGKKHA</sequence>
<accession>A0A645IZX4</accession>
<organism evidence="1">
    <name type="scientific">bioreactor metagenome</name>
    <dbReference type="NCBI Taxonomy" id="1076179"/>
    <lineage>
        <taxon>unclassified sequences</taxon>
        <taxon>metagenomes</taxon>
        <taxon>ecological metagenomes</taxon>
    </lineage>
</organism>